<dbReference type="EMBL" id="JAHYIQ010000055">
    <property type="protein sequence ID" value="KAK1117136.1"/>
    <property type="molecule type" value="Genomic_DNA"/>
</dbReference>
<proteinExistence type="predicted"/>
<evidence type="ECO:0000313" key="2">
    <source>
        <dbReference type="Proteomes" id="UP001177670"/>
    </source>
</evidence>
<name>A0AA40KEH3_9HYME</name>
<comment type="caution">
    <text evidence="1">The sequence shown here is derived from an EMBL/GenBank/DDBJ whole genome shotgun (WGS) entry which is preliminary data.</text>
</comment>
<accession>A0AA40KEH3</accession>
<evidence type="ECO:0000313" key="1">
    <source>
        <dbReference type="EMBL" id="KAK1117136.1"/>
    </source>
</evidence>
<organism evidence="1 2">
    <name type="scientific">Melipona bicolor</name>
    <dbReference type="NCBI Taxonomy" id="60889"/>
    <lineage>
        <taxon>Eukaryota</taxon>
        <taxon>Metazoa</taxon>
        <taxon>Ecdysozoa</taxon>
        <taxon>Arthropoda</taxon>
        <taxon>Hexapoda</taxon>
        <taxon>Insecta</taxon>
        <taxon>Pterygota</taxon>
        <taxon>Neoptera</taxon>
        <taxon>Endopterygota</taxon>
        <taxon>Hymenoptera</taxon>
        <taxon>Apocrita</taxon>
        <taxon>Aculeata</taxon>
        <taxon>Apoidea</taxon>
        <taxon>Anthophila</taxon>
        <taxon>Apidae</taxon>
        <taxon>Melipona</taxon>
    </lineage>
</organism>
<sequence>MALPLSRRCCDDVPRRGLLYVDSDSPPSGILAVKLRLLYSSTIKTTDPGRKLPTIHSVVPQARNHTSKTNRLQMLCSATRVWHRMIKFRDYAEIYAGRCQLGELKGVGMDAILFENMFS</sequence>
<keyword evidence="2" id="KW-1185">Reference proteome</keyword>
<protein>
    <submittedName>
        <fullName evidence="1">Uncharacterized protein</fullName>
    </submittedName>
</protein>
<gene>
    <name evidence="1" type="ORF">K0M31_016942</name>
</gene>
<dbReference type="AlphaFoldDB" id="A0AA40KEH3"/>
<reference evidence="1" key="1">
    <citation type="submission" date="2021-10" db="EMBL/GenBank/DDBJ databases">
        <title>Melipona bicolor Genome sequencing and assembly.</title>
        <authorList>
            <person name="Araujo N.S."/>
            <person name="Arias M.C."/>
        </authorList>
    </citation>
    <scope>NUCLEOTIDE SEQUENCE</scope>
    <source>
        <strain evidence="1">USP_2M_L1-L4_2017</strain>
        <tissue evidence="1">Whole body</tissue>
    </source>
</reference>
<dbReference type="Proteomes" id="UP001177670">
    <property type="component" value="Unassembled WGS sequence"/>
</dbReference>